<evidence type="ECO:0000256" key="1">
    <source>
        <dbReference type="ARBA" id="ARBA00006849"/>
    </source>
</evidence>
<dbReference type="Gene3D" id="3.90.1170.50">
    <property type="entry name" value="Aldehyde oxidase/xanthine dehydrogenase, a/b hammerhead"/>
    <property type="match status" value="1"/>
</dbReference>
<dbReference type="SUPFAM" id="SSF54292">
    <property type="entry name" value="2Fe-2S ferredoxin-like"/>
    <property type="match status" value="1"/>
</dbReference>
<dbReference type="InterPro" id="IPR046867">
    <property type="entry name" value="AldOxase/xan_DH_MoCoBD2"/>
</dbReference>
<dbReference type="InterPro" id="IPR000674">
    <property type="entry name" value="Ald_Oxase/Xan_DH_a/b"/>
</dbReference>
<keyword evidence="5" id="KW-0408">Iron</keyword>
<keyword evidence="3" id="KW-0479">Metal-binding</keyword>
<dbReference type="OrthoDB" id="9775084at2"/>
<dbReference type="PROSITE" id="PS00197">
    <property type="entry name" value="2FE2S_FER_1"/>
    <property type="match status" value="1"/>
</dbReference>
<comment type="similarity">
    <text evidence="1">Belongs to the xanthine dehydrogenase family.</text>
</comment>
<reference evidence="7 8" key="1">
    <citation type="submission" date="2019-11" db="EMBL/GenBank/DDBJ databases">
        <title>Comparative genomics of hydrocarbon-degrading Desulfosarcina strains.</title>
        <authorList>
            <person name="Watanabe M."/>
            <person name="Kojima H."/>
            <person name="Fukui M."/>
        </authorList>
    </citation>
    <scope>NUCLEOTIDE SEQUENCE [LARGE SCALE GENOMIC DNA]</scope>
    <source>
        <strain evidence="7 8">PP31</strain>
    </source>
</reference>
<gene>
    <name evidence="7" type="ORF">DSCW_61540</name>
</gene>
<dbReference type="InterPro" id="IPR008274">
    <property type="entry name" value="AldOxase/xan_DH_MoCoBD1"/>
</dbReference>
<dbReference type="InterPro" id="IPR036010">
    <property type="entry name" value="2Fe-2S_ferredoxin-like_sf"/>
</dbReference>
<dbReference type="Pfam" id="PF00111">
    <property type="entry name" value="Fer2"/>
    <property type="match status" value="1"/>
</dbReference>
<dbReference type="GO" id="GO:0005506">
    <property type="term" value="F:iron ion binding"/>
    <property type="evidence" value="ECO:0007669"/>
    <property type="project" value="InterPro"/>
</dbReference>
<dbReference type="InterPro" id="IPR002888">
    <property type="entry name" value="2Fe-2S-bd"/>
</dbReference>
<proteinExistence type="inferred from homology"/>
<dbReference type="SUPFAM" id="SSF54665">
    <property type="entry name" value="CO dehydrogenase molybdoprotein N-domain-like"/>
    <property type="match status" value="1"/>
</dbReference>
<dbReference type="InterPro" id="IPR012675">
    <property type="entry name" value="Beta-grasp_dom_sf"/>
</dbReference>
<dbReference type="InterPro" id="IPR036884">
    <property type="entry name" value="2Fe-2S-bd_dom_sf"/>
</dbReference>
<evidence type="ECO:0000256" key="2">
    <source>
        <dbReference type="ARBA" id="ARBA00022505"/>
    </source>
</evidence>
<evidence type="ECO:0000256" key="3">
    <source>
        <dbReference type="ARBA" id="ARBA00022723"/>
    </source>
</evidence>
<dbReference type="PIRSF" id="PIRSF000127">
    <property type="entry name" value="Xanthine_DH"/>
    <property type="match status" value="1"/>
</dbReference>
<dbReference type="SUPFAM" id="SSF47741">
    <property type="entry name" value="CO dehydrogenase ISP C-domain like"/>
    <property type="match status" value="1"/>
</dbReference>
<evidence type="ECO:0000259" key="6">
    <source>
        <dbReference type="PROSITE" id="PS51085"/>
    </source>
</evidence>
<dbReference type="PANTHER" id="PTHR11908:SF132">
    <property type="entry name" value="ALDEHYDE OXIDASE 1-RELATED"/>
    <property type="match status" value="1"/>
</dbReference>
<dbReference type="Gene3D" id="3.30.365.10">
    <property type="entry name" value="Aldehyde oxidase/xanthine dehydrogenase, molybdopterin binding domain"/>
    <property type="match status" value="4"/>
</dbReference>
<dbReference type="GO" id="GO:0051537">
    <property type="term" value="F:2 iron, 2 sulfur cluster binding"/>
    <property type="evidence" value="ECO:0007669"/>
    <property type="project" value="InterPro"/>
</dbReference>
<organism evidence="7 8">
    <name type="scientific">Desulfosarcina widdelii</name>
    <dbReference type="NCBI Taxonomy" id="947919"/>
    <lineage>
        <taxon>Bacteria</taxon>
        <taxon>Pseudomonadati</taxon>
        <taxon>Thermodesulfobacteriota</taxon>
        <taxon>Desulfobacteria</taxon>
        <taxon>Desulfobacterales</taxon>
        <taxon>Desulfosarcinaceae</taxon>
        <taxon>Desulfosarcina</taxon>
    </lineage>
</organism>
<dbReference type="KEGG" id="dwd:DSCW_61540"/>
<dbReference type="EMBL" id="AP021875">
    <property type="protein sequence ID" value="BBO78737.1"/>
    <property type="molecule type" value="Genomic_DNA"/>
</dbReference>
<accession>A0A5K7ZPV5</accession>
<dbReference type="InterPro" id="IPR006058">
    <property type="entry name" value="2Fe2S_fd_BS"/>
</dbReference>
<dbReference type="Pfam" id="PF02738">
    <property type="entry name" value="MoCoBD_1"/>
    <property type="match status" value="1"/>
</dbReference>
<dbReference type="PROSITE" id="PS51085">
    <property type="entry name" value="2FE2S_FER_2"/>
    <property type="match status" value="1"/>
</dbReference>
<name>A0A5K7ZPV5_9BACT</name>
<dbReference type="GO" id="GO:0016491">
    <property type="term" value="F:oxidoreductase activity"/>
    <property type="evidence" value="ECO:0007669"/>
    <property type="project" value="UniProtKB-KW"/>
</dbReference>
<evidence type="ECO:0000256" key="4">
    <source>
        <dbReference type="ARBA" id="ARBA00023002"/>
    </source>
</evidence>
<dbReference type="AlphaFoldDB" id="A0A5K7ZPV5"/>
<sequence>MIKPRKMWLNINGADRMLICDPEKDSLAQVLRRIGLTSVKIGCDTGVCGSCSVILNGKVIRSCNRKITRVKEYSRVITLEGIGTPENLHPLQVAWMNRGAVQCGFCAPGFIVSAYALLLENDNPTRQEVRDWFQKHKNVCRCTGYKQLVDAVMDAARVVRGEASMEDITYTPPKNNECYGKPLVRPAALAKVTGLADYGEDMALKMPPETLHVAVVQPRVAHHAKILKIDTKEALQMPGVVKVITHEDIKAKGGTNQMAEANLHERSTVTLPSRKILSDEKIFRYGDVVALAIAHTPAQARAAAAKVTVDIEPLPEYLNFLDAVMPDAIRVHDDTPNLYCCQPVLKGAALEDAEKIPEILDNSACSVEGSFHSSREPHLSIEGCTVQAYFDEDDYLTFQCKSQGLYTSISRIGSSLGVARDKLRIVDNFNGASFGWSTNAGDLCLAGAAAVAVKSPVALSLSYEEHQHFSGKRCPSYSNGRVACDEKGKITAAEFDFGLDHGAYSWGGDHVMEKPVRFAFFPYNVPHVAGLCRVANTNHTFGTAYRSYGSPQAYTLSEALMDMLAEKMGIDPFEFRWINIARPGDTNINSHGFKEYPMEAMMEKMRPHYDRAVTDAKAADTPEKRRGVGLAWGGFNVTEGGTDQCTVTLELDDKDRIVKYDTWQDLGQGGDVGSLMVTLEALKPMGVTPDRIRLCQNDTKICPDSGMSAASRSHYMNGLATRMAAEKLMEAMQKPDGTYRTYMEMKAENIETRFEATYTCMADPTITRLDPNTGIGDPTPAFTYVLNMAEVEVDAATGKTTVLRFVCVYDVGKIGNIAAVSGQAYGGISHSIGFALSEDYSDVKKHTNIASSGVPYIKDIPDDILLIPCETPRKSGPFGSSGASEAFQSSGHVAVINAIYNACGVRIFDLPARHEKVKAGLDSLAAGNTIAPPRKYFLGSDLYEELETIKANPVKFRGHDMFNSLGDEDGARFF</sequence>
<dbReference type="SUPFAM" id="SSF56003">
    <property type="entry name" value="Molybdenum cofactor-binding domain"/>
    <property type="match status" value="1"/>
</dbReference>
<protein>
    <submittedName>
        <fullName evidence="7">Aldehyde oxidoreductase</fullName>
    </submittedName>
</protein>
<dbReference type="Pfam" id="PF01799">
    <property type="entry name" value="Fer2_2"/>
    <property type="match status" value="1"/>
</dbReference>
<dbReference type="InterPro" id="IPR054705">
    <property type="entry name" value="Mop"/>
</dbReference>
<dbReference type="InterPro" id="IPR037165">
    <property type="entry name" value="AldOxase/xan_DH_Mopterin-bd_sf"/>
</dbReference>
<keyword evidence="8" id="KW-1185">Reference proteome</keyword>
<dbReference type="InterPro" id="IPR036856">
    <property type="entry name" value="Ald_Oxase/Xan_DH_a/b_sf"/>
</dbReference>
<dbReference type="InterPro" id="IPR001041">
    <property type="entry name" value="2Fe-2S_ferredoxin-type"/>
</dbReference>
<dbReference type="SMART" id="SM01008">
    <property type="entry name" value="Ald_Xan_dh_C"/>
    <property type="match status" value="1"/>
</dbReference>
<evidence type="ECO:0000313" key="8">
    <source>
        <dbReference type="Proteomes" id="UP000427769"/>
    </source>
</evidence>
<keyword evidence="4" id="KW-0560">Oxidoreductase</keyword>
<keyword evidence="2" id="KW-0500">Molybdenum</keyword>
<evidence type="ECO:0000256" key="5">
    <source>
        <dbReference type="ARBA" id="ARBA00023004"/>
    </source>
</evidence>
<dbReference type="Proteomes" id="UP000427769">
    <property type="component" value="Chromosome"/>
</dbReference>
<dbReference type="InterPro" id="IPR016208">
    <property type="entry name" value="Ald_Oxase/xanthine_DH-like"/>
</dbReference>
<dbReference type="RefSeq" id="WP_155307341.1">
    <property type="nucleotide sequence ID" value="NZ_AP021875.1"/>
</dbReference>
<dbReference type="NCBIfam" id="NF045668">
    <property type="entry name" value="pterin_aldehy"/>
    <property type="match status" value="1"/>
</dbReference>
<dbReference type="Pfam" id="PF01315">
    <property type="entry name" value="Ald_Xan_dh_C"/>
    <property type="match status" value="1"/>
</dbReference>
<feature type="domain" description="2Fe-2S ferredoxin-type" evidence="6">
    <location>
        <begin position="5"/>
        <end position="82"/>
    </location>
</feature>
<dbReference type="Gene3D" id="1.10.150.120">
    <property type="entry name" value="[2Fe-2S]-binding domain"/>
    <property type="match status" value="1"/>
</dbReference>
<dbReference type="CDD" id="cd00207">
    <property type="entry name" value="fer2"/>
    <property type="match status" value="1"/>
</dbReference>
<evidence type="ECO:0000313" key="7">
    <source>
        <dbReference type="EMBL" id="BBO78737.1"/>
    </source>
</evidence>
<dbReference type="Gene3D" id="3.10.20.30">
    <property type="match status" value="1"/>
</dbReference>
<dbReference type="Pfam" id="PF20256">
    <property type="entry name" value="MoCoBD_2"/>
    <property type="match status" value="1"/>
</dbReference>
<dbReference type="PANTHER" id="PTHR11908">
    <property type="entry name" value="XANTHINE DEHYDROGENASE"/>
    <property type="match status" value="1"/>
</dbReference>